<feature type="compositionally biased region" description="Gly residues" evidence="1">
    <location>
        <begin position="405"/>
        <end position="415"/>
    </location>
</feature>
<proteinExistence type="predicted"/>
<organism evidence="2 3">
    <name type="scientific">Ditylenchus dipsaci</name>
    <dbReference type="NCBI Taxonomy" id="166011"/>
    <lineage>
        <taxon>Eukaryota</taxon>
        <taxon>Metazoa</taxon>
        <taxon>Ecdysozoa</taxon>
        <taxon>Nematoda</taxon>
        <taxon>Chromadorea</taxon>
        <taxon>Rhabditida</taxon>
        <taxon>Tylenchina</taxon>
        <taxon>Tylenchomorpha</taxon>
        <taxon>Sphaerularioidea</taxon>
        <taxon>Anguinidae</taxon>
        <taxon>Anguininae</taxon>
        <taxon>Ditylenchus</taxon>
    </lineage>
</organism>
<evidence type="ECO:0000313" key="3">
    <source>
        <dbReference type="WBParaSite" id="jg16738"/>
    </source>
</evidence>
<feature type="compositionally biased region" description="Basic and acidic residues" evidence="1">
    <location>
        <begin position="366"/>
        <end position="382"/>
    </location>
</feature>
<dbReference type="WBParaSite" id="jg16738">
    <property type="protein sequence ID" value="jg16738"/>
    <property type="gene ID" value="jg16738"/>
</dbReference>
<feature type="compositionally biased region" description="Basic and acidic residues" evidence="1">
    <location>
        <begin position="187"/>
        <end position="200"/>
    </location>
</feature>
<evidence type="ECO:0000256" key="1">
    <source>
        <dbReference type="SAM" id="MobiDB-lite"/>
    </source>
</evidence>
<reference evidence="3" key="1">
    <citation type="submission" date="2022-11" db="UniProtKB">
        <authorList>
            <consortium name="WormBaseParasite"/>
        </authorList>
    </citation>
    <scope>IDENTIFICATION</scope>
</reference>
<keyword evidence="2" id="KW-1185">Reference proteome</keyword>
<feature type="region of interest" description="Disordered" evidence="1">
    <location>
        <begin position="76"/>
        <end position="229"/>
    </location>
</feature>
<dbReference type="AlphaFoldDB" id="A0A915D941"/>
<feature type="compositionally biased region" description="Low complexity" evidence="1">
    <location>
        <begin position="172"/>
        <end position="182"/>
    </location>
</feature>
<evidence type="ECO:0000313" key="2">
    <source>
        <dbReference type="Proteomes" id="UP000887574"/>
    </source>
</evidence>
<feature type="compositionally biased region" description="Polar residues" evidence="1">
    <location>
        <begin position="76"/>
        <end position="90"/>
    </location>
</feature>
<protein>
    <submittedName>
        <fullName evidence="3">Uncharacterized protein</fullName>
    </submittedName>
</protein>
<dbReference type="Proteomes" id="UP000887574">
    <property type="component" value="Unplaced"/>
</dbReference>
<accession>A0A915D941</accession>
<feature type="region of interest" description="Disordered" evidence="1">
    <location>
        <begin position="337"/>
        <end position="436"/>
    </location>
</feature>
<feature type="compositionally biased region" description="Basic and acidic residues" evidence="1">
    <location>
        <begin position="126"/>
        <end position="143"/>
    </location>
</feature>
<feature type="compositionally biased region" description="Basic and acidic residues" evidence="1">
    <location>
        <begin position="337"/>
        <end position="350"/>
    </location>
</feature>
<sequence>MLITADAGKWLELMFLGSHVDKVVVNGVDLLNRKDLSNSQNRELQRYIDENAHLLGFLDKEKEEAAATKENIHSNYNSYSLDNSRYTSSAGRDYDPRSTHSLGRVHSPAVSDYGGKRKGVSWSDGVQKKDPRARSHSPKRESENNNNSNVYGNGVGGHSGLEDGVNNHHHYPSSPHPRFYSPAYSTSDKRRTPFDYDHQSHTGGADSPWGTTGAGPAKTALEEGEQSDISAYSTLEKKPDDYNRYETYRHREQQMRRSQDRDDAIKFSGFGDHRVSGVAEIKPKPWTGGEVVTDPNIMYKSLKPRRLFYSPIGDGHERIVEKGSPGQAGRRVYEHIWDDGSGRRGDDKANDFGPIYTPLNDLGPGDGKDGRGKPNGDGDAGTKKRPGPGIGDGNGPGRLPPYGGSDDGLGGGAGGPTSRPNSALSIGTDGQPREGWTKTFIVNPRELISQYASETPTNIFDLEDHTPKTYTTYKEVISKIED</sequence>
<name>A0A915D941_9BILA</name>